<name>A0A6P6LU78_CARAU</name>
<protein>
    <submittedName>
        <fullName evidence="3">Uncharacterized protein LOC113062436 isoform X1</fullName>
    </submittedName>
</protein>
<dbReference type="InterPro" id="IPR013087">
    <property type="entry name" value="Znf_C2H2_type"/>
</dbReference>
<gene>
    <name evidence="3" type="primary">LOC113062436</name>
</gene>
<proteinExistence type="predicted"/>
<reference evidence="3" key="1">
    <citation type="submission" date="2025-08" db="UniProtKB">
        <authorList>
            <consortium name="RefSeq"/>
        </authorList>
    </citation>
    <scope>IDENTIFICATION</scope>
    <source>
        <strain evidence="3">Wakin</strain>
        <tissue evidence="3">Muscle</tissue>
    </source>
</reference>
<dbReference type="PANTHER" id="PTHR31912:SF34">
    <property type="entry name" value="NOTOCHORD-RELATED PROTEIN"/>
    <property type="match status" value="1"/>
</dbReference>
<evidence type="ECO:0000313" key="2">
    <source>
        <dbReference type="Proteomes" id="UP000515129"/>
    </source>
</evidence>
<evidence type="ECO:0000259" key="1">
    <source>
        <dbReference type="PROSITE" id="PS00028"/>
    </source>
</evidence>
<feature type="domain" description="C2H2-type" evidence="1">
    <location>
        <begin position="32"/>
        <end position="55"/>
    </location>
</feature>
<dbReference type="KEGG" id="caua:113062436"/>
<keyword evidence="2" id="KW-1185">Reference proteome</keyword>
<accession>A0A6P6LU78</accession>
<dbReference type="RefSeq" id="XP_026088065.1">
    <property type="nucleotide sequence ID" value="XM_026232280.1"/>
</dbReference>
<evidence type="ECO:0000313" key="3">
    <source>
        <dbReference type="RefSeq" id="XP_026088065.1"/>
    </source>
</evidence>
<dbReference type="AlphaFoldDB" id="A0A6P6LU78"/>
<dbReference type="PROSITE" id="PS00028">
    <property type="entry name" value="ZINC_FINGER_C2H2_1"/>
    <property type="match status" value="1"/>
</dbReference>
<dbReference type="OrthoDB" id="10044445at2759"/>
<dbReference type="PANTHER" id="PTHR31912">
    <property type="entry name" value="IP13529P"/>
    <property type="match status" value="1"/>
</dbReference>
<organism evidence="2 3">
    <name type="scientific">Carassius auratus</name>
    <name type="common">Goldfish</name>
    <dbReference type="NCBI Taxonomy" id="7957"/>
    <lineage>
        <taxon>Eukaryota</taxon>
        <taxon>Metazoa</taxon>
        <taxon>Chordata</taxon>
        <taxon>Craniata</taxon>
        <taxon>Vertebrata</taxon>
        <taxon>Euteleostomi</taxon>
        <taxon>Actinopterygii</taxon>
        <taxon>Neopterygii</taxon>
        <taxon>Teleostei</taxon>
        <taxon>Ostariophysi</taxon>
        <taxon>Cypriniformes</taxon>
        <taxon>Cyprinidae</taxon>
        <taxon>Cyprininae</taxon>
        <taxon>Carassius</taxon>
    </lineage>
</organism>
<dbReference type="SMART" id="SM00355">
    <property type="entry name" value="ZnF_C2H2"/>
    <property type="match status" value="4"/>
</dbReference>
<dbReference type="GeneID" id="113062436"/>
<dbReference type="Proteomes" id="UP000515129">
    <property type="component" value="Chromosome 44"/>
</dbReference>
<sequence>MQCKNCKFSSSSEEVLLKHYRLHHPSISSWPCIHTGCVCVFRTAGALKSHLSTSHQNRHRVSQELSTISCELCEFQEICSEKRFFIHLGNHLKRKETINCPFKGCGFKTNNRPTFSSHRSRIHRKHTLKDFRTAIQTVFERIDNEVPSISQISSEVEIGDDDRIQFDENVNSQTLEQKIASLFLCMQTVFHVSKDATQKIIEELKSILLFSKSQALHSVESILTKHNVNVESNIVKEIADSVCLTNPLLTAISAKGILSTDYRRSLYFKQHFPLIEPTEYLYEHTQKASFVYVPVIQVLETLLSLPCFLDKVEFTNEHLAGQYNSFQDGKYYRENVFVAEEEVVLSLAFYIDEFEVCNPLGTSRKIHKITAVYWMILNLPAKWRSTLTSIQLAVLGRSVDVKKFGYDKLLEPLIKDLKALEQNGVFVETLGHYVKPTVFCVCADNLGAHSLAGYQENFNVDKFCRFCLISRDQIATVKASDFPLRTVEEHNSFVEQLKQSDTLQSVNGVKSECSLSKHLRNFHPVTGFPPDILHDFFEGVIPVELSLCLRDLISKGYITLEGLNHSIKTFPYKYSDKVNKPKAILKSGLVKGSIGGNGHENWCLLRLLPLMIWDCVPEHEPSWEILMDLKEIVEIVLSHSLSEETLCYLSCKLADHRLLLTSTFPDFKLKPKHHFIDHYPQLTKCFGPLVNVWTMRYESKHSFFKNVARDIHNVKNLLLTLSVKHQQMIAYHLNAQSLLKSELYVEKVDVVKISLLDAKLKCAIQRKFPHVYTVSLSKNVCLYGTQYAKDMIISAGQSNGQPEFFKIEHMLLCPDKVSIVSKRLSAWYIEHLRSYELVESNYADMVVLDLDDLNDYHPLIPYRLRDRVLVTLRTYLHH</sequence>